<dbReference type="Proteomes" id="UP000593563">
    <property type="component" value="Unassembled WGS sequence"/>
</dbReference>
<accession>A0A6L5BA04</accession>
<reference evidence="1" key="1">
    <citation type="submission" date="2020-01" db="EMBL/GenBank/DDBJ databases">
        <title>The Celery Genome Sequence Reveals Sequential Paleo-tetraploidization, Resistance Gene Elimination, Karyotype Evolution, and Functional Innovation in Apiales.</title>
        <authorList>
            <person name="Song X."/>
        </authorList>
    </citation>
    <scope>NUCLEOTIDE SEQUENCE</scope>
    <source>
        <tissue evidence="1">Leaf</tissue>
    </source>
</reference>
<evidence type="ECO:0000313" key="2">
    <source>
        <dbReference type="Proteomes" id="UP000593563"/>
    </source>
</evidence>
<evidence type="ECO:0000313" key="1">
    <source>
        <dbReference type="EMBL" id="KAF1002569.1"/>
    </source>
</evidence>
<protein>
    <submittedName>
        <fullName evidence="1">Uncharacterized protein</fullName>
    </submittedName>
</protein>
<dbReference type="InterPro" id="IPR015915">
    <property type="entry name" value="Kelch-typ_b-propeller"/>
</dbReference>
<organism evidence="1 2">
    <name type="scientific">Apium graveolens</name>
    <name type="common">Celery</name>
    <dbReference type="NCBI Taxonomy" id="4045"/>
    <lineage>
        <taxon>Eukaryota</taxon>
        <taxon>Viridiplantae</taxon>
        <taxon>Streptophyta</taxon>
        <taxon>Embryophyta</taxon>
        <taxon>Tracheophyta</taxon>
        <taxon>Spermatophyta</taxon>
        <taxon>Magnoliopsida</taxon>
        <taxon>eudicotyledons</taxon>
        <taxon>Gunneridae</taxon>
        <taxon>Pentapetalae</taxon>
        <taxon>asterids</taxon>
        <taxon>campanulids</taxon>
        <taxon>Apiales</taxon>
        <taxon>Apiaceae</taxon>
        <taxon>Apioideae</taxon>
        <taxon>apioid superclade</taxon>
        <taxon>Apieae</taxon>
        <taxon>Apium</taxon>
    </lineage>
</organism>
<gene>
    <name evidence="1" type="ORF">AG4045_008754</name>
</gene>
<comment type="caution">
    <text evidence="1">The sequence shown here is derived from an EMBL/GenBank/DDBJ whole genome shotgun (WGS) entry which is preliminary data.</text>
</comment>
<dbReference type="AlphaFoldDB" id="A0A6L5BA04"/>
<name>A0A6L5BA04_APIGR</name>
<dbReference type="Gene3D" id="2.120.10.80">
    <property type="entry name" value="Kelch-type beta propeller"/>
    <property type="match status" value="1"/>
</dbReference>
<sequence length="253" mass="29342">MACQVIAAGRQQIDVLYHHDPKPYTHLSLSKSASSSKLRSDDYYDDDVCIRINFFMLVDQIGPRLGYVLYKIDLLHYLVQEQDDDNNLACLRPLLVFTCIHQSYRHFFNCIKLGSKFYFIGVGLFLIGGFVDDESYTSVYTLEEKDLMSIQPSEDNNVNNFKHLFTKIDNPMHSPKSHPTLFVADQKLYVISHYCPKNSSFEVFTPTDQTWQVLPSPPYSKARSLDVPLLVLEQEHMVFFCNFLFSFNLQTYT</sequence>
<proteinExistence type="predicted"/>
<dbReference type="SUPFAM" id="SSF117281">
    <property type="entry name" value="Kelch motif"/>
    <property type="match status" value="1"/>
</dbReference>
<dbReference type="EMBL" id="WRXP01000883">
    <property type="protein sequence ID" value="KAF1002569.1"/>
    <property type="molecule type" value="Genomic_DNA"/>
</dbReference>
<keyword evidence="2" id="KW-1185">Reference proteome</keyword>